<proteinExistence type="predicted"/>
<sequence>MKRLLIFLFVLILSFDQAVAQENDPFDYGQEFLFGVSKSTNSGLISGGFFRYSAKKNDRLFQTFGIEVAHIRHPQERRVRSNLYFNSSSYYYGKEKYLLSTRLMYGYDALLFRKAEQKGVQINGVLTGGPSFGFISTYYLRNETGQLTTFSESQNSPNIVGPAGYFAGVGDMEMAIGLHVRASLLFEFGSFKSNVTGFEVGFLGEIFNKEIELVPTGTKNYRFYPAAFLSILFGSRK</sequence>
<keyword evidence="3" id="KW-1185">Reference proteome</keyword>
<dbReference type="EMBL" id="JAEQBW010000008">
    <property type="protein sequence ID" value="MBK6266495.1"/>
    <property type="molecule type" value="Genomic_DNA"/>
</dbReference>
<feature type="signal peptide" evidence="1">
    <location>
        <begin position="1"/>
        <end position="20"/>
    </location>
</feature>
<keyword evidence="1" id="KW-0732">Signal</keyword>
<name>A0A934X1A7_9BACT</name>
<gene>
    <name evidence="2" type="ORF">JKA74_15730</name>
</gene>
<protein>
    <recommendedName>
        <fullName evidence="4">Outer membrane protein beta-barrel domain-containing protein</fullName>
    </recommendedName>
</protein>
<accession>A0A934X1A7</accession>
<reference evidence="2" key="1">
    <citation type="submission" date="2021-01" db="EMBL/GenBank/DDBJ databases">
        <title>Marivirga aurantiaca sp. nov., isolated from intertidal surface sediments.</title>
        <authorList>
            <person name="Zhang M."/>
        </authorList>
    </citation>
    <scope>NUCLEOTIDE SEQUENCE</scope>
    <source>
        <strain evidence="2">S37H4</strain>
    </source>
</reference>
<comment type="caution">
    <text evidence="2">The sequence shown here is derived from an EMBL/GenBank/DDBJ whole genome shotgun (WGS) entry which is preliminary data.</text>
</comment>
<organism evidence="2 3">
    <name type="scientific">Marivirga aurantiaca</name>
    <dbReference type="NCBI Taxonomy" id="2802615"/>
    <lineage>
        <taxon>Bacteria</taxon>
        <taxon>Pseudomonadati</taxon>
        <taxon>Bacteroidota</taxon>
        <taxon>Cytophagia</taxon>
        <taxon>Cytophagales</taxon>
        <taxon>Marivirgaceae</taxon>
        <taxon>Marivirga</taxon>
    </lineage>
</organism>
<feature type="chain" id="PRO_5037504536" description="Outer membrane protein beta-barrel domain-containing protein" evidence="1">
    <location>
        <begin position="21"/>
        <end position="237"/>
    </location>
</feature>
<dbReference type="RefSeq" id="WP_201432177.1">
    <property type="nucleotide sequence ID" value="NZ_JAEQBW010000008.1"/>
</dbReference>
<dbReference type="Proteomes" id="UP000611723">
    <property type="component" value="Unassembled WGS sequence"/>
</dbReference>
<evidence type="ECO:0000256" key="1">
    <source>
        <dbReference type="SAM" id="SignalP"/>
    </source>
</evidence>
<evidence type="ECO:0008006" key="4">
    <source>
        <dbReference type="Google" id="ProtNLM"/>
    </source>
</evidence>
<evidence type="ECO:0000313" key="2">
    <source>
        <dbReference type="EMBL" id="MBK6266495.1"/>
    </source>
</evidence>
<dbReference type="AlphaFoldDB" id="A0A934X1A7"/>
<evidence type="ECO:0000313" key="3">
    <source>
        <dbReference type="Proteomes" id="UP000611723"/>
    </source>
</evidence>